<evidence type="ECO:0000313" key="16">
    <source>
        <dbReference type="Proteomes" id="UP000248917"/>
    </source>
</evidence>
<evidence type="ECO:0000256" key="4">
    <source>
        <dbReference type="ARBA" id="ARBA00005250"/>
    </source>
</evidence>
<dbReference type="InterPro" id="IPR050855">
    <property type="entry name" value="NDM-1-like"/>
</dbReference>
<evidence type="ECO:0000256" key="1">
    <source>
        <dbReference type="ARBA" id="ARBA00001526"/>
    </source>
</evidence>
<reference evidence="15 16" key="1">
    <citation type="submission" date="2018-06" db="EMBL/GenBank/DDBJ databases">
        <title>Genomic Encyclopedia of Archaeal and Bacterial Type Strains, Phase II (KMG-II): from individual species to whole genera.</title>
        <authorList>
            <person name="Goeker M."/>
        </authorList>
    </citation>
    <scope>NUCLEOTIDE SEQUENCE [LARGE SCALE GENOMIC DNA]</scope>
    <source>
        <strain evidence="15 16">T4</strain>
    </source>
</reference>
<dbReference type="SUPFAM" id="SSF56281">
    <property type="entry name" value="Metallo-hydrolase/oxidoreductase"/>
    <property type="match status" value="1"/>
</dbReference>
<evidence type="ECO:0000256" key="10">
    <source>
        <dbReference type="ARBA" id="ARBA00022801"/>
    </source>
</evidence>
<dbReference type="OrthoDB" id="9769598at2"/>
<proteinExistence type="inferred from homology"/>
<comment type="cofactor">
    <cofactor evidence="2">
        <name>Zn(2+)</name>
        <dbReference type="ChEBI" id="CHEBI:29105"/>
    </cofactor>
</comment>
<dbReference type="Gene3D" id="3.60.15.10">
    <property type="entry name" value="Ribonuclease Z/Hydroxyacylglutathione hydrolase-like"/>
    <property type="match status" value="1"/>
</dbReference>
<evidence type="ECO:0000256" key="12">
    <source>
        <dbReference type="ARBA" id="ARBA00023251"/>
    </source>
</evidence>
<dbReference type="EMBL" id="QKTX01000001">
    <property type="protein sequence ID" value="PZV87171.1"/>
    <property type="molecule type" value="Genomic_DNA"/>
</dbReference>
<evidence type="ECO:0000256" key="9">
    <source>
        <dbReference type="ARBA" id="ARBA00022764"/>
    </source>
</evidence>
<dbReference type="SMART" id="SM00849">
    <property type="entry name" value="Lactamase_B"/>
    <property type="match status" value="1"/>
</dbReference>
<evidence type="ECO:0000256" key="2">
    <source>
        <dbReference type="ARBA" id="ARBA00001947"/>
    </source>
</evidence>
<dbReference type="PANTHER" id="PTHR42951">
    <property type="entry name" value="METALLO-BETA-LACTAMASE DOMAIN-CONTAINING"/>
    <property type="match status" value="1"/>
</dbReference>
<dbReference type="Proteomes" id="UP000248917">
    <property type="component" value="Unassembled WGS sequence"/>
</dbReference>
<protein>
    <recommendedName>
        <fullName evidence="6">beta-lactamase</fullName>
        <ecNumber evidence="6">3.5.2.6</ecNumber>
    </recommendedName>
</protein>
<sequence length="241" mass="26959">MRTFLAILLFTLCSFESVEAQESIYRIQALEIHQISPNAYLHISYLNTDDFGRVACNGLVVIHAGEAIVLDTPVDREASLSLIHWIEQEMGAKVKGVIATHFHNDCLGGLESFHHRSVPSFANEKTIQLARKEVIEIPQNGFKDQMTFQVGNLQVESVFLGEGHTTDNVVCYVKEEKLLFGGCLVKEVGAGKGFLGDANLLEWSNTIQRVREKFPETELVIPGHGKWGGQELLEYTQALFR</sequence>
<keyword evidence="12" id="KW-0046">Antibiotic resistance</keyword>
<gene>
    <name evidence="15" type="ORF">CLV31_10143</name>
</gene>
<evidence type="ECO:0000256" key="6">
    <source>
        <dbReference type="ARBA" id="ARBA00012865"/>
    </source>
</evidence>
<dbReference type="NCBIfam" id="NF033088">
    <property type="entry name" value="bla_subclass_B1"/>
    <property type="match status" value="1"/>
</dbReference>
<dbReference type="AlphaFoldDB" id="A0A326RZ60"/>
<dbReference type="InterPro" id="IPR001279">
    <property type="entry name" value="Metallo-B-lactamas"/>
</dbReference>
<name>A0A326RZ60_9BACT</name>
<feature type="domain" description="Metallo-beta-lactamase" evidence="14">
    <location>
        <begin position="55"/>
        <end position="224"/>
    </location>
</feature>
<evidence type="ECO:0000256" key="8">
    <source>
        <dbReference type="ARBA" id="ARBA00022729"/>
    </source>
</evidence>
<keyword evidence="7" id="KW-0479">Metal-binding</keyword>
<keyword evidence="11" id="KW-0862">Zinc</keyword>
<keyword evidence="16" id="KW-1185">Reference proteome</keyword>
<feature type="signal peptide" evidence="13">
    <location>
        <begin position="1"/>
        <end position="20"/>
    </location>
</feature>
<evidence type="ECO:0000313" key="15">
    <source>
        <dbReference type="EMBL" id="PZV87171.1"/>
    </source>
</evidence>
<evidence type="ECO:0000256" key="7">
    <source>
        <dbReference type="ARBA" id="ARBA00022723"/>
    </source>
</evidence>
<dbReference type="EC" id="3.5.2.6" evidence="6"/>
<dbReference type="PANTHER" id="PTHR42951:SF4">
    <property type="entry name" value="ACYL-COENZYME A THIOESTERASE MBLAC2"/>
    <property type="match status" value="1"/>
</dbReference>
<dbReference type="GO" id="GO:0017001">
    <property type="term" value="P:antibiotic catabolic process"/>
    <property type="evidence" value="ECO:0007669"/>
    <property type="project" value="UniProtKB-ARBA"/>
</dbReference>
<dbReference type="Pfam" id="PF00753">
    <property type="entry name" value="Lactamase_B"/>
    <property type="match status" value="1"/>
</dbReference>
<keyword evidence="8 13" id="KW-0732">Signal</keyword>
<evidence type="ECO:0000256" key="11">
    <source>
        <dbReference type="ARBA" id="ARBA00022833"/>
    </source>
</evidence>
<comment type="subcellular location">
    <subcellularLocation>
        <location evidence="3">Periplasm</location>
    </subcellularLocation>
</comment>
<comment type="catalytic activity">
    <reaction evidence="1">
        <text>a beta-lactam + H2O = a substituted beta-amino acid</text>
        <dbReference type="Rhea" id="RHEA:20401"/>
        <dbReference type="ChEBI" id="CHEBI:15377"/>
        <dbReference type="ChEBI" id="CHEBI:35627"/>
        <dbReference type="ChEBI" id="CHEBI:140347"/>
        <dbReference type="EC" id="3.5.2.6"/>
    </reaction>
</comment>
<comment type="caution">
    <text evidence="15">The sequence shown here is derived from an EMBL/GenBank/DDBJ whole genome shotgun (WGS) entry which is preliminary data.</text>
</comment>
<evidence type="ECO:0000259" key="14">
    <source>
        <dbReference type="SMART" id="SM00849"/>
    </source>
</evidence>
<evidence type="ECO:0000256" key="3">
    <source>
        <dbReference type="ARBA" id="ARBA00004418"/>
    </source>
</evidence>
<evidence type="ECO:0000256" key="5">
    <source>
        <dbReference type="ARBA" id="ARBA00011245"/>
    </source>
</evidence>
<keyword evidence="10" id="KW-0378">Hydrolase</keyword>
<organism evidence="15 16">
    <name type="scientific">Algoriphagus aquaeductus</name>
    <dbReference type="NCBI Taxonomy" id="475299"/>
    <lineage>
        <taxon>Bacteria</taxon>
        <taxon>Pseudomonadati</taxon>
        <taxon>Bacteroidota</taxon>
        <taxon>Cytophagia</taxon>
        <taxon>Cytophagales</taxon>
        <taxon>Cyclobacteriaceae</taxon>
        <taxon>Algoriphagus</taxon>
    </lineage>
</organism>
<accession>A0A326RZ60</accession>
<dbReference type="RefSeq" id="WP_111390862.1">
    <property type="nucleotide sequence ID" value="NZ_QKTX01000001.1"/>
</dbReference>
<dbReference type="CDD" id="cd16302">
    <property type="entry name" value="CcrA-like_MBL-B1"/>
    <property type="match status" value="1"/>
</dbReference>
<feature type="chain" id="PRO_5016451826" description="beta-lactamase" evidence="13">
    <location>
        <begin position="21"/>
        <end position="241"/>
    </location>
</feature>
<comment type="similarity">
    <text evidence="4">Belongs to the metallo-beta-lactamase superfamily. Class-B beta-lactamase family.</text>
</comment>
<keyword evidence="9" id="KW-0574">Periplasm</keyword>
<comment type="subunit">
    <text evidence="5">Monomer.</text>
</comment>
<dbReference type="InterPro" id="IPR058199">
    <property type="entry name" value="BlaB//VIM/IMP-1"/>
</dbReference>
<evidence type="ECO:0000256" key="13">
    <source>
        <dbReference type="SAM" id="SignalP"/>
    </source>
</evidence>
<dbReference type="NCBIfam" id="NF012229">
    <property type="entry name" value="bla_class_B_core"/>
    <property type="match status" value="1"/>
</dbReference>
<dbReference type="InterPro" id="IPR036866">
    <property type="entry name" value="RibonucZ/Hydroxyglut_hydro"/>
</dbReference>